<dbReference type="FunFam" id="3.30.300.30:FF:000010">
    <property type="entry name" value="Enterobactin synthetase component F"/>
    <property type="match status" value="1"/>
</dbReference>
<dbReference type="SMART" id="SM00823">
    <property type="entry name" value="PKS_PP"/>
    <property type="match status" value="1"/>
</dbReference>
<dbReference type="InterPro" id="IPR025110">
    <property type="entry name" value="AMP-bd_C"/>
</dbReference>
<sequence>MLELDLAAREPSYPASAAALGLWAAQSVVGTSAVFTIGQLVEFRSAPALDRLTAAVAAAVTEADLLRARFVETTPATDSETDSGLRFVLGDPVPVTRVELRPDADADVPLEHARTVVTGSIDPRTGPCARVEILRAGDRIALLIVAHHLVLDAYGLGLLTRRIGHLYDDPADPRRLRSVTDLPDGLDAPGFDAPGFDAAGPDDRTFWADQLTGITAPLTLSDRPRGHRVASRILTRRTVIPALGALTRNPSTLTAVIAAFCGRLAGTDDVVLGFPMMNRLGSPVANCACSAVNVIPLRVHTPAHRSIAEIAAGVTDRLRTVSPHARYRGEDIVRDLRRRGVDGATGPTLNIKPFSATVTVGGHVADVRSLARGPLVDMAITAADLDGDLELVLDADADLYPPRRVDEIAGSIAEFAEAAARTIDSVRPDSGPTVGIGAVSLDGAADERRAARIRDEDARTRTPIGATSLLDRIAAQPADAIALICGAARIDHHELRTRIASVSDELGALDAEDIVAVALPRGVDLVLALLAVHRSGAAFLPLDPGFPAERISATLADADPVAVVEEGPTGVSVRRLREHTASSTRRAGRAGGRDGDPAYVIYTSGSTGTPKGVVVGHGALRNFTDAMIDEIGYRPGRSVLSVTTIAFDIALLETLVPLAAGATVVLADADDVHDPGRLAGLLRTHRIDHMQATPSLWSALLDSDHAEALRGVDVLVGGEALPTRVAAGLLDAAASVRNMYGPTETTIWSTTAPVVDEHAIVIGSPIANTGVRILDATLRPVPDDAIGELYLSGAGLARGYHRRAGLTATRFLADPFGAPGTRMYRTGDLARRRTSEHSRATGQIECLGRTDHQVKIRGFRVELGDIETALAEHDSIERAVVVERDGRLVAYATPAGESGIDASALRSHLARRLPDYMIPATVQVLEAIPLTPNGKVDRTALPAPDFQALAGQGRAPVTDTERILAEIVGEVLGVAGVGADDDFFVLGGDSLTAVRVVARAAVGGVRLTPLDVFDHPTVARLAAVASIVSRSAGTDPGGDPERGTPPHEHRLQPRAHTTAGIDADELDDLIGEDLL</sequence>
<dbReference type="Gene3D" id="3.40.50.980">
    <property type="match status" value="2"/>
</dbReference>
<dbReference type="GO" id="GO:0031177">
    <property type="term" value="F:phosphopantetheine binding"/>
    <property type="evidence" value="ECO:0007669"/>
    <property type="project" value="InterPro"/>
</dbReference>
<name>A0A846WL84_9ACTN</name>
<proteinExistence type="inferred from homology"/>
<dbReference type="Gene3D" id="3.40.50.1820">
    <property type="entry name" value="alpha/beta hydrolase"/>
    <property type="match status" value="1"/>
</dbReference>
<dbReference type="PROSITE" id="PS50075">
    <property type="entry name" value="CARRIER"/>
    <property type="match status" value="1"/>
</dbReference>
<dbReference type="Pfam" id="PF00668">
    <property type="entry name" value="Condensation"/>
    <property type="match status" value="1"/>
</dbReference>
<dbReference type="PANTHER" id="PTHR45527">
    <property type="entry name" value="NONRIBOSOMAL PEPTIDE SYNTHETASE"/>
    <property type="match status" value="1"/>
</dbReference>
<dbReference type="SUPFAM" id="SSF47336">
    <property type="entry name" value="ACP-like"/>
    <property type="match status" value="1"/>
</dbReference>
<dbReference type="InterPro" id="IPR045851">
    <property type="entry name" value="AMP-bd_C_sf"/>
</dbReference>
<feature type="compositionally biased region" description="Basic and acidic residues" evidence="5">
    <location>
        <begin position="1039"/>
        <end position="1051"/>
    </location>
</feature>
<dbReference type="Pfam" id="PF13193">
    <property type="entry name" value="AMP-binding_C"/>
    <property type="match status" value="1"/>
</dbReference>
<evidence type="ECO:0000256" key="1">
    <source>
        <dbReference type="ARBA" id="ARBA00001957"/>
    </source>
</evidence>
<feature type="region of interest" description="Disordered" evidence="5">
    <location>
        <begin position="1030"/>
        <end position="1075"/>
    </location>
</feature>
<dbReference type="SUPFAM" id="SSF56801">
    <property type="entry name" value="Acetyl-CoA synthetase-like"/>
    <property type="match status" value="1"/>
</dbReference>
<evidence type="ECO:0000313" key="8">
    <source>
        <dbReference type="Proteomes" id="UP000563898"/>
    </source>
</evidence>
<dbReference type="PROSITE" id="PS00455">
    <property type="entry name" value="AMP_BINDING"/>
    <property type="match status" value="1"/>
</dbReference>
<dbReference type="InterPro" id="IPR023213">
    <property type="entry name" value="CAT-like_dom_sf"/>
</dbReference>
<comment type="similarity">
    <text evidence="2">Belongs to the ATP-dependent AMP-binding enzyme family.</text>
</comment>
<evidence type="ECO:0000256" key="4">
    <source>
        <dbReference type="ARBA" id="ARBA00022553"/>
    </source>
</evidence>
<dbReference type="InterPro" id="IPR020806">
    <property type="entry name" value="PKS_PP-bd"/>
</dbReference>
<protein>
    <submittedName>
        <fullName evidence="7">Non-ribosomal peptide synthetase</fullName>
    </submittedName>
</protein>
<dbReference type="InterPro" id="IPR029058">
    <property type="entry name" value="AB_hydrolase_fold"/>
</dbReference>
<dbReference type="InterPro" id="IPR036736">
    <property type="entry name" value="ACP-like_sf"/>
</dbReference>
<dbReference type="NCBIfam" id="TIGR01733">
    <property type="entry name" value="AA-adenyl-dom"/>
    <property type="match status" value="1"/>
</dbReference>
<dbReference type="InterPro" id="IPR010071">
    <property type="entry name" value="AA_adenyl_dom"/>
</dbReference>
<dbReference type="FunFam" id="1.10.1200.10:FF:000005">
    <property type="entry name" value="Nonribosomal peptide synthetase 1"/>
    <property type="match status" value="1"/>
</dbReference>
<keyword evidence="3" id="KW-0596">Phosphopantetheine</keyword>
<keyword evidence="4" id="KW-0597">Phosphoprotein</keyword>
<dbReference type="Pfam" id="PF00501">
    <property type="entry name" value="AMP-binding"/>
    <property type="match status" value="1"/>
</dbReference>
<comment type="cofactor">
    <cofactor evidence="1">
        <name>pantetheine 4'-phosphate</name>
        <dbReference type="ChEBI" id="CHEBI:47942"/>
    </cofactor>
</comment>
<dbReference type="InterPro" id="IPR001242">
    <property type="entry name" value="Condensation_dom"/>
</dbReference>
<dbReference type="Gene3D" id="3.30.300.30">
    <property type="match status" value="1"/>
</dbReference>
<dbReference type="SUPFAM" id="SSF52777">
    <property type="entry name" value="CoA-dependent acyltransferases"/>
    <property type="match status" value="2"/>
</dbReference>
<dbReference type="InterPro" id="IPR000873">
    <property type="entry name" value="AMP-dep_synth/lig_dom"/>
</dbReference>
<reference evidence="7 8" key="1">
    <citation type="submission" date="2020-04" db="EMBL/GenBank/DDBJ databases">
        <title>MicrobeNet Type strains.</title>
        <authorList>
            <person name="Nicholson A.C."/>
        </authorList>
    </citation>
    <scope>NUCLEOTIDE SEQUENCE [LARGE SCALE GENOMIC DNA]</scope>
    <source>
        <strain evidence="7 8">ATCC BAA-14</strain>
    </source>
</reference>
<dbReference type="GO" id="GO:0003824">
    <property type="term" value="F:catalytic activity"/>
    <property type="evidence" value="ECO:0007669"/>
    <property type="project" value="InterPro"/>
</dbReference>
<evidence type="ECO:0000256" key="2">
    <source>
        <dbReference type="ARBA" id="ARBA00006432"/>
    </source>
</evidence>
<accession>A0A846WL84</accession>
<organism evidence="7 8">
    <name type="scientific">Gordonia polyisoprenivorans</name>
    <dbReference type="NCBI Taxonomy" id="84595"/>
    <lineage>
        <taxon>Bacteria</taxon>
        <taxon>Bacillati</taxon>
        <taxon>Actinomycetota</taxon>
        <taxon>Actinomycetes</taxon>
        <taxon>Mycobacteriales</taxon>
        <taxon>Gordoniaceae</taxon>
        <taxon>Gordonia</taxon>
    </lineage>
</organism>
<evidence type="ECO:0000313" key="7">
    <source>
        <dbReference type="EMBL" id="NKY02358.1"/>
    </source>
</evidence>
<dbReference type="InterPro" id="IPR020845">
    <property type="entry name" value="AMP-binding_CS"/>
</dbReference>
<dbReference type="Gene3D" id="2.30.38.10">
    <property type="entry name" value="Luciferase, Domain 3"/>
    <property type="match status" value="1"/>
</dbReference>
<dbReference type="GO" id="GO:0008610">
    <property type="term" value="P:lipid biosynthetic process"/>
    <property type="evidence" value="ECO:0007669"/>
    <property type="project" value="UniProtKB-ARBA"/>
</dbReference>
<dbReference type="GO" id="GO:0044550">
    <property type="term" value="P:secondary metabolite biosynthetic process"/>
    <property type="evidence" value="ECO:0007669"/>
    <property type="project" value="TreeGrafter"/>
</dbReference>
<evidence type="ECO:0000256" key="3">
    <source>
        <dbReference type="ARBA" id="ARBA00022450"/>
    </source>
</evidence>
<evidence type="ECO:0000256" key="5">
    <source>
        <dbReference type="SAM" id="MobiDB-lite"/>
    </source>
</evidence>
<dbReference type="Pfam" id="PF00550">
    <property type="entry name" value="PP-binding"/>
    <property type="match status" value="1"/>
</dbReference>
<dbReference type="Gene3D" id="3.30.559.30">
    <property type="entry name" value="Nonribosomal peptide synthetase, condensation domain"/>
    <property type="match status" value="1"/>
</dbReference>
<dbReference type="AlphaFoldDB" id="A0A846WL84"/>
<dbReference type="GO" id="GO:0043041">
    <property type="term" value="P:amino acid activation for nonribosomal peptide biosynthetic process"/>
    <property type="evidence" value="ECO:0007669"/>
    <property type="project" value="TreeGrafter"/>
</dbReference>
<dbReference type="RefSeq" id="WP_006370124.1">
    <property type="nucleotide sequence ID" value="NZ_CP116236.1"/>
</dbReference>
<dbReference type="UniPathway" id="UPA00011"/>
<dbReference type="EMBL" id="JAAXPC010000006">
    <property type="protein sequence ID" value="NKY02358.1"/>
    <property type="molecule type" value="Genomic_DNA"/>
</dbReference>
<dbReference type="GO" id="GO:0005737">
    <property type="term" value="C:cytoplasm"/>
    <property type="evidence" value="ECO:0007669"/>
    <property type="project" value="TreeGrafter"/>
</dbReference>
<gene>
    <name evidence="7" type="ORF">HGA05_12285</name>
</gene>
<feature type="compositionally biased region" description="Acidic residues" evidence="5">
    <location>
        <begin position="1062"/>
        <end position="1075"/>
    </location>
</feature>
<evidence type="ECO:0000259" key="6">
    <source>
        <dbReference type="PROSITE" id="PS50075"/>
    </source>
</evidence>
<dbReference type="InterPro" id="IPR009081">
    <property type="entry name" value="PP-bd_ACP"/>
</dbReference>
<dbReference type="PANTHER" id="PTHR45527:SF1">
    <property type="entry name" value="FATTY ACID SYNTHASE"/>
    <property type="match status" value="1"/>
</dbReference>
<dbReference type="Gene3D" id="3.30.559.10">
    <property type="entry name" value="Chloramphenicol acetyltransferase-like domain"/>
    <property type="match status" value="1"/>
</dbReference>
<feature type="domain" description="Carrier" evidence="6">
    <location>
        <begin position="955"/>
        <end position="1029"/>
    </location>
</feature>
<dbReference type="CDD" id="cd05930">
    <property type="entry name" value="A_NRPS"/>
    <property type="match status" value="1"/>
</dbReference>
<comment type="caution">
    <text evidence="7">The sequence shown here is derived from an EMBL/GenBank/DDBJ whole genome shotgun (WGS) entry which is preliminary data.</text>
</comment>
<dbReference type="Proteomes" id="UP000563898">
    <property type="component" value="Unassembled WGS sequence"/>
</dbReference>